<evidence type="ECO:0000259" key="3">
    <source>
        <dbReference type="PROSITE" id="PS01124"/>
    </source>
</evidence>
<reference evidence="4 5" key="1">
    <citation type="submission" date="2021-05" db="EMBL/GenBank/DDBJ databases">
        <title>Direct Submission.</title>
        <authorList>
            <person name="Li K."/>
            <person name="Gao J."/>
        </authorList>
    </citation>
    <scope>NUCLEOTIDE SEQUENCE [LARGE SCALE GENOMIC DNA]</scope>
    <source>
        <strain evidence="4 5">Mg02</strain>
    </source>
</reference>
<keyword evidence="2" id="KW-0804">Transcription</keyword>
<keyword evidence="5" id="KW-1185">Reference proteome</keyword>
<organism evidence="4 5">
    <name type="scientific">Nocardiopsis changdeensis</name>
    <dbReference type="NCBI Taxonomy" id="2831969"/>
    <lineage>
        <taxon>Bacteria</taxon>
        <taxon>Bacillati</taxon>
        <taxon>Actinomycetota</taxon>
        <taxon>Actinomycetes</taxon>
        <taxon>Streptosporangiales</taxon>
        <taxon>Nocardiopsidaceae</taxon>
        <taxon>Nocardiopsis</taxon>
    </lineage>
</organism>
<dbReference type="PROSITE" id="PS01124">
    <property type="entry name" value="HTH_ARAC_FAMILY_2"/>
    <property type="match status" value="1"/>
</dbReference>
<name>A0ABX8BWB1_9ACTN</name>
<dbReference type="SUPFAM" id="SSF52317">
    <property type="entry name" value="Class I glutamine amidotransferase-like"/>
    <property type="match status" value="1"/>
</dbReference>
<evidence type="ECO:0000313" key="5">
    <source>
        <dbReference type="Proteomes" id="UP000676079"/>
    </source>
</evidence>
<dbReference type="PANTHER" id="PTHR43130:SF3">
    <property type="entry name" value="HTH-TYPE TRANSCRIPTIONAL REGULATOR RV1931C"/>
    <property type="match status" value="1"/>
</dbReference>
<dbReference type="InterPro" id="IPR002818">
    <property type="entry name" value="DJ-1/PfpI"/>
</dbReference>
<dbReference type="Gene3D" id="1.10.10.60">
    <property type="entry name" value="Homeodomain-like"/>
    <property type="match status" value="1"/>
</dbReference>
<dbReference type="Pfam" id="PF12833">
    <property type="entry name" value="HTH_18"/>
    <property type="match status" value="1"/>
</dbReference>
<feature type="domain" description="HTH araC/xylS-type" evidence="3">
    <location>
        <begin position="214"/>
        <end position="312"/>
    </location>
</feature>
<dbReference type="SUPFAM" id="SSF46689">
    <property type="entry name" value="Homeodomain-like"/>
    <property type="match status" value="2"/>
</dbReference>
<dbReference type="InterPro" id="IPR009057">
    <property type="entry name" value="Homeodomain-like_sf"/>
</dbReference>
<protein>
    <submittedName>
        <fullName evidence="4">GlxA family transcriptional regulator</fullName>
    </submittedName>
</protein>
<dbReference type="PANTHER" id="PTHR43130">
    <property type="entry name" value="ARAC-FAMILY TRANSCRIPTIONAL REGULATOR"/>
    <property type="match status" value="1"/>
</dbReference>
<evidence type="ECO:0000313" key="4">
    <source>
        <dbReference type="EMBL" id="QUX25402.1"/>
    </source>
</evidence>
<keyword evidence="1" id="KW-0805">Transcription regulation</keyword>
<evidence type="ECO:0000256" key="1">
    <source>
        <dbReference type="ARBA" id="ARBA00023015"/>
    </source>
</evidence>
<dbReference type="InterPro" id="IPR018060">
    <property type="entry name" value="HTH_AraC"/>
</dbReference>
<dbReference type="EMBL" id="CP074133">
    <property type="protein sequence ID" value="QUX25402.1"/>
    <property type="molecule type" value="Genomic_DNA"/>
</dbReference>
<dbReference type="Pfam" id="PF01965">
    <property type="entry name" value="DJ-1_PfpI"/>
    <property type="match status" value="1"/>
</dbReference>
<dbReference type="InterPro" id="IPR029062">
    <property type="entry name" value="Class_I_gatase-like"/>
</dbReference>
<dbReference type="RefSeq" id="WP_220560950.1">
    <property type="nucleotide sequence ID" value="NZ_CP074133.1"/>
</dbReference>
<gene>
    <name evidence="4" type="ORF">KGD84_14830</name>
</gene>
<dbReference type="Proteomes" id="UP000676079">
    <property type="component" value="Chromosome"/>
</dbReference>
<accession>A0ABX8BWB1</accession>
<sequence length="319" mass="33413">MGHEVVIVVFDGVQSLDVAGPLEVFAGAGRAPGADYRVRVGSLGGGAVRTSSGLGLVPSVALEEVGRIDTLVVAGGDGARAGVDPALVEWLAGACVRAGRVASVCTGAFLLAGAGVLEGLRATTHWAHCAELARRFPGVEVDPDPIFVRQGRVVTSAGVSAGVDLSLALVEEDLGRRVALAVARHLVVFLRRPGGQAQFSAPLAAQWAQRPAVREVQHWIVGNPAADLSVEALAGRVGLSVRQFARVFAREVGCTPGRYVERVRVEAARRWLEDSELGVEAVARRCGFASAEVMRRVFVRSLGCSPAGYRSRFHGAEGV</sequence>
<evidence type="ECO:0000256" key="2">
    <source>
        <dbReference type="ARBA" id="ARBA00023163"/>
    </source>
</evidence>
<proteinExistence type="predicted"/>
<dbReference type="InterPro" id="IPR052158">
    <property type="entry name" value="INH-QAR"/>
</dbReference>
<dbReference type="SMART" id="SM00342">
    <property type="entry name" value="HTH_ARAC"/>
    <property type="match status" value="1"/>
</dbReference>
<dbReference type="CDD" id="cd03137">
    <property type="entry name" value="GATase1_AraC_1"/>
    <property type="match status" value="1"/>
</dbReference>
<dbReference type="Gene3D" id="3.40.50.880">
    <property type="match status" value="1"/>
</dbReference>